<evidence type="ECO:0000256" key="9">
    <source>
        <dbReference type="ARBA" id="ARBA00023065"/>
    </source>
</evidence>
<organism evidence="16 17">
    <name type="scientific">[Torrubiella] hemipterigena</name>
    <dbReference type="NCBI Taxonomy" id="1531966"/>
    <lineage>
        <taxon>Eukaryota</taxon>
        <taxon>Fungi</taxon>
        <taxon>Dikarya</taxon>
        <taxon>Ascomycota</taxon>
        <taxon>Pezizomycotina</taxon>
        <taxon>Sordariomycetes</taxon>
        <taxon>Hypocreomycetidae</taxon>
        <taxon>Hypocreales</taxon>
        <taxon>Clavicipitaceae</taxon>
        <taxon>Clavicipitaceae incertae sedis</taxon>
        <taxon>'Torrubiella' clade</taxon>
    </lineage>
</organism>
<feature type="compositionally biased region" description="Basic and acidic residues" evidence="13">
    <location>
        <begin position="15"/>
        <end position="32"/>
    </location>
</feature>
<name>A0A0A1T231_9HYPO</name>
<evidence type="ECO:0000256" key="10">
    <source>
        <dbReference type="ARBA" id="ARBA00023136"/>
    </source>
</evidence>
<dbReference type="InterPro" id="IPR031846">
    <property type="entry name" value="Hvcn1"/>
</dbReference>
<feature type="domain" description="Ion transport" evidence="15">
    <location>
        <begin position="71"/>
        <end position="171"/>
    </location>
</feature>
<evidence type="ECO:0000256" key="4">
    <source>
        <dbReference type="ARBA" id="ARBA00022475"/>
    </source>
</evidence>
<evidence type="ECO:0000313" key="17">
    <source>
        <dbReference type="Proteomes" id="UP000039046"/>
    </source>
</evidence>
<keyword evidence="6" id="KW-0851">Voltage-gated channel</keyword>
<evidence type="ECO:0000256" key="1">
    <source>
        <dbReference type="ARBA" id="ARBA00004651"/>
    </source>
</evidence>
<proteinExistence type="predicted"/>
<evidence type="ECO:0000256" key="11">
    <source>
        <dbReference type="ARBA" id="ARBA00023303"/>
    </source>
</evidence>
<evidence type="ECO:0000256" key="12">
    <source>
        <dbReference type="ARBA" id="ARBA00031989"/>
    </source>
</evidence>
<protein>
    <recommendedName>
        <fullName evidence="2">Voltage-gated hydrogen channel 1</fullName>
    </recommendedName>
    <alternativeName>
        <fullName evidence="12">Hydrogen voltage-gated channel 1</fullName>
    </alternativeName>
</protein>
<evidence type="ECO:0000256" key="6">
    <source>
        <dbReference type="ARBA" id="ARBA00022882"/>
    </source>
</evidence>
<keyword evidence="9" id="KW-0406">Ion transport</keyword>
<dbReference type="EMBL" id="CDHN01000002">
    <property type="protein sequence ID" value="CEJ88518.1"/>
    <property type="molecule type" value="Genomic_DNA"/>
</dbReference>
<dbReference type="InterPro" id="IPR005821">
    <property type="entry name" value="Ion_trans_dom"/>
</dbReference>
<dbReference type="STRING" id="1531966.A0A0A1T231"/>
<dbReference type="Proteomes" id="UP000039046">
    <property type="component" value="Unassembled WGS sequence"/>
</dbReference>
<sequence length="216" mass="24123">MADSDASQPLLGSEPTHRNAPDDGQHETDHPGHSPPNSGFAQYHRVLQEFLCSRGKHYIVMGAVALDVMTLLANIFIQLIACEMHQADEPWVKRLVRYIEDVGLLFSSLFMVELIACLACFGFGYLRSGFHLFDSIVIVLSFIIDVTAHGLAESIGSLVVILRLWRLAKISEEIMLGATERMEMLEQHVYDVEAENKELRLQLGLRAQDGTADAQE</sequence>
<dbReference type="PANTHER" id="PTHR46480">
    <property type="entry name" value="F20B24.22"/>
    <property type="match status" value="1"/>
</dbReference>
<keyword evidence="3" id="KW-0813">Transport</keyword>
<feature type="transmembrane region" description="Helical" evidence="14">
    <location>
        <begin position="102"/>
        <end position="126"/>
    </location>
</feature>
<feature type="transmembrane region" description="Helical" evidence="14">
    <location>
        <begin position="138"/>
        <end position="165"/>
    </location>
</feature>
<dbReference type="HOGENOM" id="CLU_076372_1_2_1"/>
<evidence type="ECO:0000256" key="13">
    <source>
        <dbReference type="SAM" id="MobiDB-lite"/>
    </source>
</evidence>
<keyword evidence="7 14" id="KW-1133">Transmembrane helix</keyword>
<keyword evidence="17" id="KW-1185">Reference proteome</keyword>
<dbReference type="InterPro" id="IPR027359">
    <property type="entry name" value="Volt_channel_dom_sf"/>
</dbReference>
<feature type="region of interest" description="Disordered" evidence="13">
    <location>
        <begin position="1"/>
        <end position="35"/>
    </location>
</feature>
<keyword evidence="11" id="KW-0407">Ion channel</keyword>
<evidence type="ECO:0000256" key="2">
    <source>
        <dbReference type="ARBA" id="ARBA00015897"/>
    </source>
</evidence>
<evidence type="ECO:0000256" key="8">
    <source>
        <dbReference type="ARBA" id="ARBA00023054"/>
    </source>
</evidence>
<dbReference type="OrthoDB" id="427456at2759"/>
<comment type="subcellular location">
    <subcellularLocation>
        <location evidence="1">Cell membrane</location>
        <topology evidence="1">Multi-pass membrane protein</topology>
    </subcellularLocation>
</comment>
<evidence type="ECO:0000256" key="7">
    <source>
        <dbReference type="ARBA" id="ARBA00022989"/>
    </source>
</evidence>
<dbReference type="GO" id="GO:0030171">
    <property type="term" value="F:voltage-gated proton channel activity"/>
    <property type="evidence" value="ECO:0007669"/>
    <property type="project" value="InterPro"/>
</dbReference>
<keyword evidence="8" id="KW-0175">Coiled coil</keyword>
<dbReference type="GO" id="GO:0034702">
    <property type="term" value="C:monoatomic ion channel complex"/>
    <property type="evidence" value="ECO:0007669"/>
    <property type="project" value="UniProtKB-KW"/>
</dbReference>
<dbReference type="Pfam" id="PF00520">
    <property type="entry name" value="Ion_trans"/>
    <property type="match status" value="1"/>
</dbReference>
<dbReference type="GO" id="GO:0005886">
    <property type="term" value="C:plasma membrane"/>
    <property type="evidence" value="ECO:0007669"/>
    <property type="project" value="UniProtKB-SubCell"/>
</dbReference>
<evidence type="ECO:0000256" key="5">
    <source>
        <dbReference type="ARBA" id="ARBA00022692"/>
    </source>
</evidence>
<gene>
    <name evidence="16" type="ORF">VHEMI04741</name>
</gene>
<feature type="transmembrane region" description="Helical" evidence="14">
    <location>
        <begin position="58"/>
        <end position="81"/>
    </location>
</feature>
<keyword evidence="5 14" id="KW-0812">Transmembrane</keyword>
<evidence type="ECO:0000256" key="3">
    <source>
        <dbReference type="ARBA" id="ARBA00022448"/>
    </source>
</evidence>
<accession>A0A0A1T231</accession>
<evidence type="ECO:0000259" key="15">
    <source>
        <dbReference type="Pfam" id="PF00520"/>
    </source>
</evidence>
<reference evidence="16 17" key="1">
    <citation type="journal article" date="2015" name="Genome Announc.">
        <title>Draft Genome Sequence and Gene Annotation of the Entomopathogenic Fungus Verticillium hemipterigenum.</title>
        <authorList>
            <person name="Horn F."/>
            <person name="Habel A."/>
            <person name="Scharf D.H."/>
            <person name="Dworschak J."/>
            <person name="Brakhage A.A."/>
            <person name="Guthke R."/>
            <person name="Hertweck C."/>
            <person name="Linde J."/>
        </authorList>
    </citation>
    <scope>NUCLEOTIDE SEQUENCE [LARGE SCALE GENOMIC DNA]</scope>
</reference>
<evidence type="ECO:0000256" key="14">
    <source>
        <dbReference type="SAM" id="Phobius"/>
    </source>
</evidence>
<dbReference type="AlphaFoldDB" id="A0A0A1T231"/>
<dbReference type="PANTHER" id="PTHR46480:SF1">
    <property type="entry name" value="VOLTAGE-GATED HYDROGEN CHANNEL 1"/>
    <property type="match status" value="1"/>
</dbReference>
<dbReference type="Gene3D" id="1.20.120.350">
    <property type="entry name" value="Voltage-gated potassium channels. Chain C"/>
    <property type="match status" value="1"/>
</dbReference>
<evidence type="ECO:0000313" key="16">
    <source>
        <dbReference type="EMBL" id="CEJ88518.1"/>
    </source>
</evidence>
<keyword evidence="4" id="KW-1003">Cell membrane</keyword>
<keyword evidence="10 14" id="KW-0472">Membrane</keyword>